<reference evidence="1 2" key="1">
    <citation type="submission" date="2020-08" db="EMBL/GenBank/DDBJ databases">
        <authorList>
            <person name="Liu C."/>
            <person name="Sun Q."/>
        </authorList>
    </citation>
    <scope>NUCLEOTIDE SEQUENCE [LARGE SCALE GENOMIC DNA]</scope>
    <source>
        <strain evidence="1 2">NSJ-22</strain>
    </source>
</reference>
<dbReference type="RefSeq" id="WP_187012203.1">
    <property type="nucleotide sequence ID" value="NZ_JACRWG010000021.1"/>
</dbReference>
<evidence type="ECO:0000313" key="1">
    <source>
        <dbReference type="EMBL" id="MBC6009845.1"/>
    </source>
</evidence>
<organism evidence="1 2">
    <name type="scientific">Catenibacterium faecis</name>
    <dbReference type="NCBI Taxonomy" id="2764323"/>
    <lineage>
        <taxon>Bacteria</taxon>
        <taxon>Bacillati</taxon>
        <taxon>Bacillota</taxon>
        <taxon>Erysipelotrichia</taxon>
        <taxon>Erysipelotrichales</taxon>
        <taxon>Coprobacillaceae</taxon>
        <taxon>Catenibacterium</taxon>
    </lineage>
</organism>
<protein>
    <submittedName>
        <fullName evidence="1">Uncharacterized protein</fullName>
    </submittedName>
</protein>
<evidence type="ECO:0000313" key="2">
    <source>
        <dbReference type="Proteomes" id="UP000603474"/>
    </source>
</evidence>
<keyword evidence="2" id="KW-1185">Reference proteome</keyword>
<proteinExistence type="predicted"/>
<sequence>MYNMNHRVINDSSLRGEKDGMNDEKDNIILSFELLCLKIKYNDYIKMKNMIFDELSNVESTVQVYLTQYAKRMKLDATKNSDIKILCLDYQNDEKVIHFQKVEKALLENIEKVIGKENLV</sequence>
<accession>A0ABR7KAX1</accession>
<name>A0ABR7KAX1_9FIRM</name>
<dbReference type="Proteomes" id="UP000603474">
    <property type="component" value="Unassembled WGS sequence"/>
</dbReference>
<dbReference type="EMBL" id="JACRWG010000021">
    <property type="protein sequence ID" value="MBC6009845.1"/>
    <property type="molecule type" value="Genomic_DNA"/>
</dbReference>
<gene>
    <name evidence="1" type="ORF">H8909_06255</name>
</gene>
<comment type="caution">
    <text evidence="1">The sequence shown here is derived from an EMBL/GenBank/DDBJ whole genome shotgun (WGS) entry which is preliminary data.</text>
</comment>